<evidence type="ECO:0000313" key="4">
    <source>
        <dbReference type="EMBL" id="VAW22409.1"/>
    </source>
</evidence>
<gene>
    <name evidence="4" type="ORF">MNBD_BACTEROID04-164</name>
</gene>
<dbReference type="PROSITE" id="PS51257">
    <property type="entry name" value="PROKAR_LIPOPROTEIN"/>
    <property type="match status" value="1"/>
</dbReference>
<dbReference type="SUPFAM" id="SSF51445">
    <property type="entry name" value="(Trans)glycosidases"/>
    <property type="match status" value="1"/>
</dbReference>
<dbReference type="EMBL" id="UOER01000136">
    <property type="protein sequence ID" value="VAW22409.1"/>
    <property type="molecule type" value="Genomic_DNA"/>
</dbReference>
<evidence type="ECO:0000256" key="2">
    <source>
        <dbReference type="ARBA" id="ARBA00022801"/>
    </source>
</evidence>
<keyword evidence="3" id="KW-0326">Glycosidase</keyword>
<name>A0A3B0UD01_9ZZZZ</name>
<organism evidence="4">
    <name type="scientific">hydrothermal vent metagenome</name>
    <dbReference type="NCBI Taxonomy" id="652676"/>
    <lineage>
        <taxon>unclassified sequences</taxon>
        <taxon>metagenomes</taxon>
        <taxon>ecological metagenomes</taxon>
    </lineage>
</organism>
<comment type="similarity">
    <text evidence="1">Belongs to the glycosyl hydrolase 53 family.</text>
</comment>
<evidence type="ECO:0008006" key="5">
    <source>
        <dbReference type="Google" id="ProtNLM"/>
    </source>
</evidence>
<reference evidence="4" key="1">
    <citation type="submission" date="2018-06" db="EMBL/GenBank/DDBJ databases">
        <authorList>
            <person name="Zhirakovskaya E."/>
        </authorList>
    </citation>
    <scope>NUCLEOTIDE SEQUENCE</scope>
</reference>
<dbReference type="InterPro" id="IPR011683">
    <property type="entry name" value="Glyco_hydro_53"/>
</dbReference>
<dbReference type="AlphaFoldDB" id="A0A3B0UD01"/>
<dbReference type="GO" id="GO:0015926">
    <property type="term" value="F:glucosidase activity"/>
    <property type="evidence" value="ECO:0007669"/>
    <property type="project" value="InterPro"/>
</dbReference>
<accession>A0A3B0UD01</accession>
<dbReference type="Gene3D" id="3.20.20.80">
    <property type="entry name" value="Glycosidases"/>
    <property type="match status" value="1"/>
</dbReference>
<sequence>MNSFFKLTIIILTFVSCSKNDKITPIDNCVTENYFSEYNSKNFNMGFTTWSFGPNLEDVNDTYQFIKNNTDIYAEHIDSKIPWNAWIHNLTLPLEFTNEIDNRVSRRITNHKLLLSVSLLNSERNELAEDFDGTIPTYANLNDLKIENAYFKHIQYLVNQFSPNYLVIAIEVNELRLRTESKWEAYKLLIKNVKSRIKQLYPTLKISESISLHNLYEPPISNPTEYINEIVTYMNQMDFVSISFYPFLKNQHSNIEFQQTFDFLHNRINKPIAFVETSHIAENLSVQNLNLYIESNECEQNTYLETLLTNAQEHNYEFVIWWAYRDFDALWETFPPEVKDLGKLWRDTGLLDENGNKRPSFNTWENILNK</sequence>
<dbReference type="InterPro" id="IPR017853">
    <property type="entry name" value="GH"/>
</dbReference>
<keyword evidence="2" id="KW-0378">Hydrolase</keyword>
<proteinExistence type="inferred from homology"/>
<dbReference type="Pfam" id="PF07745">
    <property type="entry name" value="Glyco_hydro_53"/>
    <property type="match status" value="1"/>
</dbReference>
<protein>
    <recommendedName>
        <fullName evidence="5">Arabinogalactan endo-beta-1,4-galactanase</fullName>
    </recommendedName>
</protein>
<evidence type="ECO:0000256" key="1">
    <source>
        <dbReference type="ARBA" id="ARBA00010687"/>
    </source>
</evidence>
<evidence type="ECO:0000256" key="3">
    <source>
        <dbReference type="ARBA" id="ARBA00023295"/>
    </source>
</evidence>